<dbReference type="CDD" id="cd16449">
    <property type="entry name" value="RING-HC"/>
    <property type="match status" value="1"/>
</dbReference>
<dbReference type="RefSeq" id="XP_020113943.1">
    <property type="nucleotide sequence ID" value="XM_020258354.1"/>
</dbReference>
<feature type="compositionally biased region" description="Basic and acidic residues" evidence="5">
    <location>
        <begin position="817"/>
        <end position="833"/>
    </location>
</feature>
<evidence type="ECO:0000313" key="9">
    <source>
        <dbReference type="RefSeq" id="XP_020113944.1"/>
    </source>
</evidence>
<feature type="compositionally biased region" description="Pro residues" evidence="5">
    <location>
        <begin position="363"/>
        <end position="375"/>
    </location>
</feature>
<reference evidence="7" key="1">
    <citation type="journal article" date="2015" name="Nat. Genet.">
        <title>The pineapple genome and the evolution of CAM photosynthesis.</title>
        <authorList>
            <person name="Ming R."/>
            <person name="VanBuren R."/>
            <person name="Wai C.M."/>
            <person name="Tang H."/>
            <person name="Schatz M.C."/>
            <person name="Bowers J.E."/>
            <person name="Lyons E."/>
            <person name="Wang M.L."/>
            <person name="Chen J."/>
            <person name="Biggers E."/>
            <person name="Zhang J."/>
            <person name="Huang L."/>
            <person name="Zhang L."/>
            <person name="Miao W."/>
            <person name="Zhang J."/>
            <person name="Ye Z."/>
            <person name="Miao C."/>
            <person name="Lin Z."/>
            <person name="Wang H."/>
            <person name="Zhou H."/>
            <person name="Yim W.C."/>
            <person name="Priest H.D."/>
            <person name="Zheng C."/>
            <person name="Woodhouse M."/>
            <person name="Edger P.P."/>
            <person name="Guyot R."/>
            <person name="Guo H.B."/>
            <person name="Guo H."/>
            <person name="Zheng G."/>
            <person name="Singh R."/>
            <person name="Sharma A."/>
            <person name="Min X."/>
            <person name="Zheng Y."/>
            <person name="Lee H."/>
            <person name="Gurtowski J."/>
            <person name="Sedlazeck F.J."/>
            <person name="Harkess A."/>
            <person name="McKain M.R."/>
            <person name="Liao Z."/>
            <person name="Fang J."/>
            <person name="Liu J."/>
            <person name="Zhang X."/>
            <person name="Zhang Q."/>
            <person name="Hu W."/>
            <person name="Qin Y."/>
            <person name="Wang K."/>
            <person name="Chen L.Y."/>
            <person name="Shirley N."/>
            <person name="Lin Y.R."/>
            <person name="Liu L.Y."/>
            <person name="Hernandez A.G."/>
            <person name="Wright C.L."/>
            <person name="Bulone V."/>
            <person name="Tuskan G.A."/>
            <person name="Heath K."/>
            <person name="Zee F."/>
            <person name="Moore P.H."/>
            <person name="Sunkar R."/>
            <person name="Leebens-Mack J.H."/>
            <person name="Mockler T."/>
            <person name="Bennetzen J.L."/>
            <person name="Freeling M."/>
            <person name="Sankoff D."/>
            <person name="Paterson A.H."/>
            <person name="Zhu X."/>
            <person name="Yang X."/>
            <person name="Smith J.A."/>
            <person name="Cushman J.C."/>
            <person name="Paull R.E."/>
            <person name="Yu Q."/>
        </authorList>
    </citation>
    <scope>NUCLEOTIDE SEQUENCE [LARGE SCALE GENOMIC DNA]</scope>
    <source>
        <strain evidence="7">cv. F153</strain>
    </source>
</reference>
<dbReference type="InterPro" id="IPR017907">
    <property type="entry name" value="Znf_RING_CS"/>
</dbReference>
<dbReference type="GO" id="GO:0008270">
    <property type="term" value="F:zinc ion binding"/>
    <property type="evidence" value="ECO:0007669"/>
    <property type="project" value="UniProtKB-KW"/>
</dbReference>
<feature type="compositionally biased region" description="Basic and acidic residues" evidence="5">
    <location>
        <begin position="1425"/>
        <end position="1444"/>
    </location>
</feature>
<evidence type="ECO:0000313" key="8">
    <source>
        <dbReference type="RefSeq" id="XP_020113943.1"/>
    </source>
</evidence>
<dbReference type="RefSeq" id="XP_020113945.1">
    <property type="nucleotide sequence ID" value="XM_020258356.1"/>
</dbReference>
<feature type="compositionally biased region" description="Low complexity" evidence="5">
    <location>
        <begin position="428"/>
        <end position="453"/>
    </location>
</feature>
<feature type="compositionally biased region" description="Low complexity" evidence="5">
    <location>
        <begin position="463"/>
        <end position="472"/>
    </location>
</feature>
<feature type="compositionally biased region" description="Basic and acidic residues" evidence="5">
    <location>
        <begin position="789"/>
        <end position="799"/>
    </location>
</feature>
<keyword evidence="7" id="KW-1185">Reference proteome</keyword>
<dbReference type="Gene3D" id="3.30.40.10">
    <property type="entry name" value="Zinc/RING finger domain, C3HC4 (zinc finger)"/>
    <property type="match status" value="1"/>
</dbReference>
<feature type="compositionally biased region" description="Polar residues" evidence="5">
    <location>
        <begin position="843"/>
        <end position="854"/>
    </location>
</feature>
<feature type="compositionally biased region" description="Low complexity" evidence="5">
    <location>
        <begin position="570"/>
        <end position="580"/>
    </location>
</feature>
<gene>
    <name evidence="8 9 10" type="primary">LOC109728070</name>
</gene>
<protein>
    <submittedName>
        <fullName evidence="8 9">Trithorax group protein osa-like</fullName>
    </submittedName>
</protein>
<feature type="compositionally biased region" description="Pro residues" evidence="5">
    <location>
        <begin position="933"/>
        <end position="943"/>
    </location>
</feature>
<evidence type="ECO:0000256" key="5">
    <source>
        <dbReference type="SAM" id="MobiDB-lite"/>
    </source>
</evidence>
<feature type="region of interest" description="Disordered" evidence="5">
    <location>
        <begin position="1425"/>
        <end position="1451"/>
    </location>
</feature>
<dbReference type="PANTHER" id="PTHR37393:SF1">
    <property type="entry name" value="AT-RICH INTERACTIVE DOMAIN-CONTAINING PROTEIN 1A-LIKE"/>
    <property type="match status" value="1"/>
</dbReference>
<feature type="compositionally biased region" description="Basic and acidic residues" evidence="5">
    <location>
        <begin position="745"/>
        <end position="765"/>
    </location>
</feature>
<evidence type="ECO:0000256" key="1">
    <source>
        <dbReference type="ARBA" id="ARBA00022723"/>
    </source>
</evidence>
<evidence type="ECO:0000313" key="10">
    <source>
        <dbReference type="RefSeq" id="XP_020113945.1"/>
    </source>
</evidence>
<evidence type="ECO:0000256" key="4">
    <source>
        <dbReference type="PROSITE-ProRule" id="PRU00175"/>
    </source>
</evidence>
<feature type="compositionally biased region" description="Low complexity" evidence="5">
    <location>
        <begin position="377"/>
        <end position="418"/>
    </location>
</feature>
<feature type="compositionally biased region" description="Polar residues" evidence="5">
    <location>
        <begin position="680"/>
        <end position="694"/>
    </location>
</feature>
<evidence type="ECO:0000313" key="7">
    <source>
        <dbReference type="Proteomes" id="UP000515123"/>
    </source>
</evidence>
<dbReference type="OrthoDB" id="9049620at2759"/>
<dbReference type="GeneID" id="109728070"/>
<dbReference type="SUPFAM" id="SSF57850">
    <property type="entry name" value="RING/U-box"/>
    <property type="match status" value="1"/>
</dbReference>
<evidence type="ECO:0000259" key="6">
    <source>
        <dbReference type="PROSITE" id="PS50089"/>
    </source>
</evidence>
<feature type="compositionally biased region" description="Pro residues" evidence="5">
    <location>
        <begin position="485"/>
        <end position="505"/>
    </location>
</feature>
<feature type="region of interest" description="Disordered" evidence="5">
    <location>
        <begin position="662"/>
        <end position="713"/>
    </location>
</feature>
<keyword evidence="2 4" id="KW-0863">Zinc-finger</keyword>
<feature type="compositionally biased region" description="Low complexity" evidence="5">
    <location>
        <begin position="627"/>
        <end position="636"/>
    </location>
</feature>
<dbReference type="Gramene" id="Aco015406.1.mrna1">
    <property type="protein sequence ID" value="Aco015406.1.mrna1"/>
    <property type="gene ID" value="Aco015406.1.path1"/>
</dbReference>
<evidence type="ECO:0000256" key="3">
    <source>
        <dbReference type="ARBA" id="ARBA00022833"/>
    </source>
</evidence>
<proteinExistence type="predicted"/>
<dbReference type="RefSeq" id="XP_020113944.1">
    <property type="nucleotide sequence ID" value="XM_020258355.1"/>
</dbReference>
<feature type="compositionally biased region" description="Polar residues" evidence="5">
    <location>
        <begin position="766"/>
        <end position="781"/>
    </location>
</feature>
<accession>A0A6P5H1N2</accession>
<dbReference type="SUPFAM" id="SSF49599">
    <property type="entry name" value="TRAF domain-like"/>
    <property type="match status" value="1"/>
</dbReference>
<dbReference type="PANTHER" id="PTHR37393">
    <property type="entry name" value="AT-RICH INTERACTIVE DOMAIN-CONTAINING PROTEIN 1A-LIKE"/>
    <property type="match status" value="1"/>
</dbReference>
<feature type="compositionally biased region" description="Low complexity" evidence="5">
    <location>
        <begin position="295"/>
        <end position="317"/>
    </location>
</feature>
<feature type="compositionally biased region" description="Low complexity" evidence="5">
    <location>
        <begin position="325"/>
        <end position="356"/>
    </location>
</feature>
<dbReference type="Proteomes" id="UP000515123">
    <property type="component" value="Linkage group 23"/>
</dbReference>
<feature type="domain" description="RING-type" evidence="6">
    <location>
        <begin position="20"/>
        <end position="59"/>
    </location>
</feature>
<sequence length="1451" mass="157248">MGFDNECIVNIQSLPGEYFCPVCRTLVYPHEALQSQCTHLYCKPCLAYIVATTQACPYDGYLVTEADSKPLMESNKSLGETVGKVAVHCLYYRSGCQWQGTLTDCITHCTGCSFGNSPVVCNRCGTQIVHRQVQEHAQICPGLQPQAQQAEVTQTQVSTVVTQGTAQEQPKAGSTPPASAVATTTVASTAIPTAAAAGASGSVPASSASASASAAVAAAPAAVPVATPAASVQGQSQSGAVAYPQAAAQAPAEQWYQQQYQQYYQQYPGYNPYQQYQQYGQYLQAYQQYMQPQMQVAPQAQPQPFQPHMQQHAQPQPQLQPNPQPLQQLPPTQPQAQAVPQLQPQPQTHPHSQAPHIQAQQPHVPPTQLPAPLPSHPQVAGQQFGQPVPQPLQPQTQPHPQVQPLPQQVQPLPTQQHPQLPPQPLAQPPMQGHPTPHPPALLQQPHPQAHPTTQPHPHPQPQLIPQAQPQHPAVRAVTGHQSYPQPQPAHPVPPGGPYQRPPMHIPPQHQGIPPQQHPQFAAQQLPPQARPPQSQFPMPVQQQQPAMLPSQGPHANIQPPHQQPHHPVGHHAPPVQQHPGMHPQVFPPQLGQPYQQGMVPSQPPIHAQQPVRPQGPPYMQQHALAQPYAQQNAPPQGHGLPSLQPQAAAARPAVIMNHGMSQQSFQHSPGALGRHPPPGVTNQQSPMGNSSVGQGSLVPVTPTSESGKSDKAGNIPLIENEMVSKHAEGAEASDPNLARNLEAAIDKKSSGEDKEQESNIERNDTSEWMQGNVKVSESDNAGTLGVKPVVKEEVADSPHEVTATSYLSKDVMGNKENILEGKFNEKADPHAVGEDAQAPTPGGSAQKTEDIASNMQVPQQMQQPSSDNIVLPQEVSYLQPGYHDGPPPQYARHGPGPDMARGMAPAGPIPSQERYPPPPQVPFGHPSNMPNPAQRPPGPPHPGPYHMQGPRPEMVPNQTRPPGSNIPETFPHQVQASQGQPPYGSFHSDGLVRAPGQVQGQGQILMPVPHGGGVRPYGEGMAHPPVGGPPPPPVMFDAPRGPPFRPEDQVGRLYPSNALEEEAYAARRPGFFDGTHPEPPFIQPGMNKVNGVPDKGPLAGGMHGSGFPDERFKGAADEHLRPFPVDPARRNVNRREFEEDLKQFPRPAHLDNESSPNFDSYISPRSLDRGHEQFGPMRPLHPKHSGTSFPAGVSGSEPHHMDFGERHRAVGFQEDFGRKPDPSEFNRNRMDGLPPLRSPGGEFGGLPPSRFGFGNQSRLNDFDVREPRGFGERSKAFNHPSDSASSMFHDGNRRNSLDGSDVLHPPFHPGDSFGSRNFPSTLRDGDRFHGSEPTGFGGYNNISGRMRAGDPGFVGNYSRHGFSNEAGPFNPDIYDHPRKRNPGSMGWCRICRIDCETVEGLDMHSQTREHQKMAMDMVLSIKQEVAKKQKLTSDDANKSRKGNFENHGNGP</sequence>
<feature type="region of interest" description="Disordered" evidence="5">
    <location>
        <begin position="745"/>
        <end position="981"/>
    </location>
</feature>
<feature type="compositionally biased region" description="Low complexity" evidence="5">
    <location>
        <begin position="506"/>
        <end position="560"/>
    </location>
</feature>
<dbReference type="InterPro" id="IPR001841">
    <property type="entry name" value="Znf_RING"/>
</dbReference>
<dbReference type="PROSITE" id="PS50089">
    <property type="entry name" value="ZF_RING_2"/>
    <property type="match status" value="1"/>
</dbReference>
<feature type="region of interest" description="Disordered" evidence="5">
    <location>
        <begin position="295"/>
        <end position="582"/>
    </location>
</feature>
<organism evidence="9">
    <name type="scientific">Ananas comosus</name>
    <name type="common">Pineapple</name>
    <name type="synonym">Ananas ananas</name>
    <dbReference type="NCBI Taxonomy" id="4615"/>
    <lineage>
        <taxon>Eukaryota</taxon>
        <taxon>Viridiplantae</taxon>
        <taxon>Streptophyta</taxon>
        <taxon>Embryophyta</taxon>
        <taxon>Tracheophyta</taxon>
        <taxon>Spermatophyta</taxon>
        <taxon>Magnoliopsida</taxon>
        <taxon>Liliopsida</taxon>
        <taxon>Poales</taxon>
        <taxon>Bromeliaceae</taxon>
        <taxon>Bromelioideae</taxon>
        <taxon>Ananas</taxon>
    </lineage>
</organism>
<keyword evidence="1" id="KW-0479">Metal-binding</keyword>
<keyword evidence="3" id="KW-0862">Zinc</keyword>
<dbReference type="InterPro" id="IPR013083">
    <property type="entry name" value="Znf_RING/FYVE/PHD"/>
</dbReference>
<evidence type="ECO:0000256" key="2">
    <source>
        <dbReference type="ARBA" id="ARBA00022771"/>
    </source>
</evidence>
<name>A0A6P5H1N2_ANACO</name>
<dbReference type="PROSITE" id="PS00518">
    <property type="entry name" value="ZF_RING_1"/>
    <property type="match status" value="1"/>
</dbReference>
<feature type="region of interest" description="Disordered" evidence="5">
    <location>
        <begin position="627"/>
        <end position="648"/>
    </location>
</feature>
<feature type="compositionally biased region" description="Low complexity" evidence="5">
    <location>
        <begin position="855"/>
        <end position="866"/>
    </location>
</feature>
<reference evidence="8 9" key="2">
    <citation type="submission" date="2025-04" db="UniProtKB">
        <authorList>
            <consortium name="RefSeq"/>
        </authorList>
    </citation>
    <scope>IDENTIFICATION</scope>
    <source>
        <tissue evidence="8 9">Leaf</tissue>
    </source>
</reference>